<keyword evidence="2" id="KW-1185">Reference proteome</keyword>
<organism evidence="1 2">
    <name type="scientific">Deinococcus oregonensis</name>
    <dbReference type="NCBI Taxonomy" id="1805970"/>
    <lineage>
        <taxon>Bacteria</taxon>
        <taxon>Thermotogati</taxon>
        <taxon>Deinococcota</taxon>
        <taxon>Deinococci</taxon>
        <taxon>Deinococcales</taxon>
        <taxon>Deinococcaceae</taxon>
        <taxon>Deinococcus</taxon>
    </lineage>
</organism>
<sequence length="102" mass="11478">MTESQKLRGELISNSLAHILVESLGEKFIKQNMDDVILTLDEFTSWRVLADSLSKACGVDYGYAYNEIIKSASKVSGSNERSQEIIASLNNHGFQDWLEEYS</sequence>
<evidence type="ECO:0000313" key="1">
    <source>
        <dbReference type="EMBL" id="MFB9992666.1"/>
    </source>
</evidence>
<evidence type="ECO:0000313" key="2">
    <source>
        <dbReference type="Proteomes" id="UP001589733"/>
    </source>
</evidence>
<accession>A0ABV6B1A8</accession>
<dbReference type="EMBL" id="JBHLYR010000033">
    <property type="protein sequence ID" value="MFB9992666.1"/>
    <property type="molecule type" value="Genomic_DNA"/>
</dbReference>
<name>A0ABV6B1A8_9DEIO</name>
<proteinExistence type="predicted"/>
<dbReference type="Proteomes" id="UP001589733">
    <property type="component" value="Unassembled WGS sequence"/>
</dbReference>
<protein>
    <submittedName>
        <fullName evidence="1">Uncharacterized protein</fullName>
    </submittedName>
</protein>
<reference evidence="1 2" key="1">
    <citation type="submission" date="2024-09" db="EMBL/GenBank/DDBJ databases">
        <authorList>
            <person name="Sun Q."/>
            <person name="Mori K."/>
        </authorList>
    </citation>
    <scope>NUCLEOTIDE SEQUENCE [LARGE SCALE GENOMIC DNA]</scope>
    <source>
        <strain evidence="1 2">JCM 13503</strain>
    </source>
</reference>
<gene>
    <name evidence="1" type="ORF">ACFFLM_11875</name>
</gene>
<comment type="caution">
    <text evidence="1">The sequence shown here is derived from an EMBL/GenBank/DDBJ whole genome shotgun (WGS) entry which is preliminary data.</text>
</comment>
<dbReference type="RefSeq" id="WP_380010009.1">
    <property type="nucleotide sequence ID" value="NZ_JBHLYR010000033.1"/>
</dbReference>